<reference evidence="1" key="1">
    <citation type="submission" date="2017-07" db="EMBL/GenBank/DDBJ databases">
        <title>Genome Sequence of Arenibacter algicola Strain SMS7 Isolated from a culture of the Diatom Skeletonema marinoi.</title>
        <authorList>
            <person name="Topel M."/>
            <person name="Pinder M.I.M."/>
            <person name="Johansson O.N."/>
            <person name="Kourtchenko O."/>
            <person name="Godhe A."/>
            <person name="Clarke A.K."/>
        </authorList>
    </citation>
    <scope>NUCLEOTIDE SEQUENCE [LARGE SCALE GENOMIC DNA]</scope>
    <source>
        <strain evidence="1">SMS7</strain>
    </source>
</reference>
<dbReference type="EMBL" id="CP022515">
    <property type="protein sequence ID" value="ASO06406.1"/>
    <property type="molecule type" value="Genomic_DNA"/>
</dbReference>
<dbReference type="RefSeq" id="WP_093978898.1">
    <property type="nucleotide sequence ID" value="NZ_CP022515.1"/>
</dbReference>
<dbReference type="KEGG" id="aalg:AREALGSMS7_02974"/>
<organism evidence="1">
    <name type="scientific">Arenibacter algicola</name>
    <dbReference type="NCBI Taxonomy" id="616991"/>
    <lineage>
        <taxon>Bacteria</taxon>
        <taxon>Pseudomonadati</taxon>
        <taxon>Bacteroidota</taxon>
        <taxon>Flavobacteriia</taxon>
        <taxon>Flavobacteriales</taxon>
        <taxon>Flavobacteriaceae</taxon>
        <taxon>Arenibacter</taxon>
    </lineage>
</organism>
<sequence>MRITNLQRRQLSDVFNNKNLNLLDFEVSGNYQEFKIKFRFDYFSFIVFKKNAEQYQVTVMSVDNTNAGTTVMKWDGVLHRFKLWVTQIKEELDTPSGWETFQSSNYLNSDLEDLNQFFSEDEKKSARQSLTEIKEKLKRN</sequence>
<proteinExistence type="predicted"/>
<dbReference type="Proteomes" id="UP000204551">
    <property type="component" value="Chromosome"/>
</dbReference>
<accession>A0A221UZ85</accession>
<evidence type="ECO:0000313" key="1">
    <source>
        <dbReference type="EMBL" id="ASO06406.1"/>
    </source>
</evidence>
<protein>
    <submittedName>
        <fullName evidence="1">Uncharacterized protein</fullName>
    </submittedName>
</protein>
<gene>
    <name evidence="1" type="ORF">AREALGSMS7_02974</name>
</gene>
<name>A0A221UZ85_9FLAO</name>
<dbReference type="AlphaFoldDB" id="A0A221UZ85"/>